<evidence type="ECO:0000313" key="1">
    <source>
        <dbReference type="EMBL" id="KAJ1950984.1"/>
    </source>
</evidence>
<proteinExistence type="predicted"/>
<sequence length="334" mass="36892">MTNAADPAASDASGLHLLVYSYLLHNNCGRTAKAFARTCGLATSGRLTSPSAPEHLSQLFNVTGEEVEVSEEPAKGKRKDSGVAKEEAADETERANELIDNHIEYLHIRKSEPEVALDLLSQYFRTVLIPAPSDHLPVLNLPLRREFNATLLRFRLDTQYYVELVSNQQELDALKFGQRTLWRYPEIFDMWLANTLIFASSGYPSGPDQVVPRDELKQKKNEIIDHITNVAALVAYPDPSKSSLAFLLSQSRRKELAADVNTAILQSMRFPKEPAMVTIVRQLATTSAYLVGGRASMQSSSNANGNSDEGRKPWRLGAFVNSEADSAQLVEGSV</sequence>
<dbReference type="EMBL" id="JANBPW010000081">
    <property type="protein sequence ID" value="KAJ1950984.1"/>
    <property type="molecule type" value="Genomic_DNA"/>
</dbReference>
<gene>
    <name evidence="1" type="ORF">FBU59_000422</name>
</gene>
<protein>
    <submittedName>
        <fullName evidence="1">Uncharacterized protein</fullName>
    </submittedName>
</protein>
<comment type="caution">
    <text evidence="1">The sequence shown here is derived from an EMBL/GenBank/DDBJ whole genome shotgun (WGS) entry which is preliminary data.</text>
</comment>
<accession>A0ACC1JH43</accession>
<reference evidence="1" key="1">
    <citation type="submission" date="2022-07" db="EMBL/GenBank/DDBJ databases">
        <title>Phylogenomic reconstructions and comparative analyses of Kickxellomycotina fungi.</title>
        <authorList>
            <person name="Reynolds N.K."/>
            <person name="Stajich J.E."/>
            <person name="Barry K."/>
            <person name="Grigoriev I.V."/>
            <person name="Crous P."/>
            <person name="Smith M.E."/>
        </authorList>
    </citation>
    <scope>NUCLEOTIDE SEQUENCE</scope>
    <source>
        <strain evidence="1">NRRL 5244</strain>
    </source>
</reference>
<organism evidence="1 2">
    <name type="scientific">Linderina macrospora</name>
    <dbReference type="NCBI Taxonomy" id="4868"/>
    <lineage>
        <taxon>Eukaryota</taxon>
        <taxon>Fungi</taxon>
        <taxon>Fungi incertae sedis</taxon>
        <taxon>Zoopagomycota</taxon>
        <taxon>Kickxellomycotina</taxon>
        <taxon>Kickxellomycetes</taxon>
        <taxon>Kickxellales</taxon>
        <taxon>Kickxellaceae</taxon>
        <taxon>Linderina</taxon>
    </lineage>
</organism>
<dbReference type="Proteomes" id="UP001150603">
    <property type="component" value="Unassembled WGS sequence"/>
</dbReference>
<evidence type="ECO:0000313" key="2">
    <source>
        <dbReference type="Proteomes" id="UP001150603"/>
    </source>
</evidence>
<keyword evidence="2" id="KW-1185">Reference proteome</keyword>
<name>A0ACC1JH43_9FUNG</name>